<reference evidence="5 6" key="1">
    <citation type="submission" date="2016-12" db="EMBL/GenBank/DDBJ databases">
        <title>Genome sequencing and description of Paenibacillus sp. nov. from high altitude lake in the Indian Trans- Himalayas.</title>
        <authorList>
            <person name="Kiran S."/>
            <person name="Swarnkar M.K."/>
            <person name="Rana A."/>
            <person name="Tewari R."/>
            <person name="Gulati A."/>
        </authorList>
    </citation>
    <scope>NUCLEOTIDE SEQUENCE [LARGE SCALE GENOMIC DNA]</scope>
    <source>
        <strain evidence="5 6">IHBB 9951</strain>
    </source>
</reference>
<dbReference type="EMBL" id="MRVI01000001">
    <property type="protein sequence ID" value="OOC61275.1"/>
    <property type="molecule type" value="Genomic_DNA"/>
</dbReference>
<keyword evidence="6" id="KW-1185">Reference proteome</keyword>
<dbReference type="InterPro" id="IPR051531">
    <property type="entry name" value="N-acetyltransferase"/>
</dbReference>
<evidence type="ECO:0000256" key="3">
    <source>
        <dbReference type="ARBA" id="ARBA00038502"/>
    </source>
</evidence>
<feature type="domain" description="N-acetyltransferase" evidence="4">
    <location>
        <begin position="12"/>
        <end position="173"/>
    </location>
</feature>
<comment type="caution">
    <text evidence="5">The sequence shown here is derived from an EMBL/GenBank/DDBJ whole genome shotgun (WGS) entry which is preliminary data.</text>
</comment>
<protein>
    <submittedName>
        <fullName evidence="5">GNAT family N-acetyltransferase</fullName>
    </submittedName>
</protein>
<dbReference type="PROSITE" id="PS51186">
    <property type="entry name" value="GNAT"/>
    <property type="match status" value="1"/>
</dbReference>
<evidence type="ECO:0000313" key="6">
    <source>
        <dbReference type="Proteomes" id="UP000189059"/>
    </source>
</evidence>
<dbReference type="Pfam" id="PF13302">
    <property type="entry name" value="Acetyltransf_3"/>
    <property type="match status" value="1"/>
</dbReference>
<dbReference type="Gene3D" id="3.40.630.30">
    <property type="match status" value="1"/>
</dbReference>
<sequence length="184" mass="21289">MKELPTIQLERLTLRPFDLKDAPVVKELAGDPYIAETTLYIPHPYEYGMAEEWIKTHAVNYHEGRSLELAIVHTVEQHIIGAICVGYNRKFDHGELAYWIGKAYKNNGYCTEAARGIISYAFKQLELNRVYARYLGKNPASGKVMEKLGMKYEGTLRQHVKKCGKYEDLIYYGLLKNEFYIETK</sequence>
<dbReference type="Proteomes" id="UP000189059">
    <property type="component" value="Unassembled WGS sequence"/>
</dbReference>
<dbReference type="PANTHER" id="PTHR43792">
    <property type="entry name" value="GNAT FAMILY, PUTATIVE (AFU_ORTHOLOGUE AFUA_3G00765)-RELATED-RELATED"/>
    <property type="match status" value="1"/>
</dbReference>
<gene>
    <name evidence="5" type="ORF">BBD40_04845</name>
</gene>
<organism evidence="5 6">
    <name type="scientific">Paenibacillus ihbetae</name>
    <dbReference type="NCBI Taxonomy" id="1870820"/>
    <lineage>
        <taxon>Bacteria</taxon>
        <taxon>Bacillati</taxon>
        <taxon>Bacillota</taxon>
        <taxon>Bacilli</taxon>
        <taxon>Bacillales</taxon>
        <taxon>Paenibacillaceae</taxon>
        <taxon>Paenibacillus</taxon>
    </lineage>
</organism>
<dbReference type="PANTHER" id="PTHR43792:SF8">
    <property type="entry name" value="[RIBOSOMAL PROTEIN US5]-ALANINE N-ACETYLTRANSFERASE"/>
    <property type="match status" value="1"/>
</dbReference>
<comment type="similarity">
    <text evidence="3">Belongs to the acetyltransferase family. RimJ subfamily.</text>
</comment>
<dbReference type="InterPro" id="IPR016181">
    <property type="entry name" value="Acyl_CoA_acyltransferase"/>
</dbReference>
<keyword evidence="2" id="KW-0012">Acyltransferase</keyword>
<evidence type="ECO:0000256" key="1">
    <source>
        <dbReference type="ARBA" id="ARBA00022679"/>
    </source>
</evidence>
<keyword evidence="1" id="KW-0808">Transferase</keyword>
<dbReference type="SUPFAM" id="SSF55729">
    <property type="entry name" value="Acyl-CoA N-acyltransferases (Nat)"/>
    <property type="match status" value="1"/>
</dbReference>
<dbReference type="InterPro" id="IPR000182">
    <property type="entry name" value="GNAT_dom"/>
</dbReference>
<evidence type="ECO:0000259" key="4">
    <source>
        <dbReference type="PROSITE" id="PS51186"/>
    </source>
</evidence>
<evidence type="ECO:0000256" key="2">
    <source>
        <dbReference type="ARBA" id="ARBA00023315"/>
    </source>
</evidence>
<evidence type="ECO:0000313" key="5">
    <source>
        <dbReference type="EMBL" id="OOC61275.1"/>
    </source>
</evidence>
<proteinExistence type="inferred from homology"/>
<accession>A0ABX3JWY4</accession>
<dbReference type="RefSeq" id="WP_077565878.1">
    <property type="nucleotide sequence ID" value="NZ_MRVI01000001.1"/>
</dbReference>
<name>A0ABX3JWY4_9BACL</name>